<dbReference type="PANTHER" id="PTHR28242:SF63">
    <property type="entry name" value="HISTIDINE-CONTAINING PHOSPHOTRANSFER PROTEIN"/>
    <property type="match status" value="1"/>
</dbReference>
<comment type="subcellular location">
    <subcellularLocation>
        <location evidence="2">Cytoplasm</location>
        <location evidence="2">Cytosol</location>
    </subcellularLocation>
    <subcellularLocation>
        <location evidence="2">Nucleus</location>
    </subcellularLocation>
</comment>
<dbReference type="GO" id="GO:0009927">
    <property type="term" value="F:histidine phosphotransfer kinase activity"/>
    <property type="evidence" value="ECO:0007669"/>
    <property type="project" value="UniProtKB-UniRule"/>
</dbReference>
<keyword evidence="2" id="KW-0932">Cytokinin signaling pathway</keyword>
<dbReference type="GO" id="GO:0000160">
    <property type="term" value="P:phosphorelay signal transduction system"/>
    <property type="evidence" value="ECO:0007669"/>
    <property type="project" value="UniProtKB-UniRule"/>
</dbReference>
<dbReference type="Proteomes" id="UP001634007">
    <property type="component" value="Unassembled WGS sequence"/>
</dbReference>
<evidence type="ECO:0000256" key="1">
    <source>
        <dbReference type="ARBA" id="ARBA00023012"/>
    </source>
</evidence>
<gene>
    <name evidence="3" type="ORF">ACJRO7_028743</name>
</gene>
<dbReference type="GO" id="GO:0005829">
    <property type="term" value="C:cytosol"/>
    <property type="evidence" value="ECO:0007669"/>
    <property type="project" value="UniProtKB-SubCell"/>
</dbReference>
<sequence>MADQVDALVDELYAMITPLEEQGLLDEQFTVNYEMKPDDGSMHFIELVQSFHNNIQRAMTDLAIALEHPSVNYTDIREHHAKIKRIVSSFGASALNLPLEVLRLGVASSSKEECDFALLRIHQEYHKLRPHLDTIIELERRIVDLDHNLRGPGEN</sequence>
<dbReference type="GO" id="GO:0009736">
    <property type="term" value="P:cytokinin-activated signaling pathway"/>
    <property type="evidence" value="ECO:0007669"/>
    <property type="project" value="UniProtKB-KW"/>
</dbReference>
<dbReference type="InterPro" id="IPR045871">
    <property type="entry name" value="AHP1-5/YPD1"/>
</dbReference>
<evidence type="ECO:0000313" key="3">
    <source>
        <dbReference type="EMBL" id="KAL3731926.1"/>
    </source>
</evidence>
<organism evidence="3 4">
    <name type="scientific">Eucalyptus globulus</name>
    <name type="common">Tasmanian blue gum</name>
    <dbReference type="NCBI Taxonomy" id="34317"/>
    <lineage>
        <taxon>Eukaryota</taxon>
        <taxon>Viridiplantae</taxon>
        <taxon>Streptophyta</taxon>
        <taxon>Embryophyta</taxon>
        <taxon>Tracheophyta</taxon>
        <taxon>Spermatophyta</taxon>
        <taxon>Magnoliopsida</taxon>
        <taxon>eudicotyledons</taxon>
        <taxon>Gunneridae</taxon>
        <taxon>Pentapetalae</taxon>
        <taxon>rosids</taxon>
        <taxon>malvids</taxon>
        <taxon>Myrtales</taxon>
        <taxon>Myrtaceae</taxon>
        <taxon>Myrtoideae</taxon>
        <taxon>Eucalypteae</taxon>
        <taxon>Eucalyptus</taxon>
    </lineage>
</organism>
<keyword evidence="4" id="KW-1185">Reference proteome</keyword>
<comment type="domain">
    <text evidence="2">Histidine-containing phosphotransfer domain (HPt) contains an active histidine that mediates the phosphotransfer.</text>
</comment>
<dbReference type="GO" id="GO:0043424">
    <property type="term" value="F:protein histidine kinase binding"/>
    <property type="evidence" value="ECO:0007669"/>
    <property type="project" value="UniProtKB-UniRule"/>
</dbReference>
<dbReference type="PANTHER" id="PTHR28242">
    <property type="entry name" value="PHOSPHORELAY INTERMEDIATE PROTEIN YPD1"/>
    <property type="match status" value="1"/>
</dbReference>
<evidence type="ECO:0000256" key="2">
    <source>
        <dbReference type="RuleBase" id="RU369004"/>
    </source>
</evidence>
<dbReference type="AlphaFoldDB" id="A0ABD3JVI5"/>
<comment type="caution">
    <text evidence="3">The sequence shown here is derived from an EMBL/GenBank/DDBJ whole genome shotgun (WGS) entry which is preliminary data.</text>
</comment>
<reference evidence="3 4" key="1">
    <citation type="submission" date="2024-11" db="EMBL/GenBank/DDBJ databases">
        <title>Chromosome-level genome assembly of Eucalyptus globulus Labill. provides insights into its genome evolution.</title>
        <authorList>
            <person name="Li X."/>
        </authorList>
    </citation>
    <scope>NUCLEOTIDE SEQUENCE [LARGE SCALE GENOMIC DNA]</scope>
    <source>
        <strain evidence="3">CL2024</strain>
        <tissue evidence="3">Fresh tender leaves</tissue>
    </source>
</reference>
<dbReference type="GO" id="GO:0005634">
    <property type="term" value="C:nucleus"/>
    <property type="evidence" value="ECO:0007669"/>
    <property type="project" value="UniProtKB-SubCell"/>
</dbReference>
<accession>A0ABD3JVI5</accession>
<proteinExistence type="predicted"/>
<dbReference type="InterPro" id="IPR036641">
    <property type="entry name" value="HPT_dom_sf"/>
</dbReference>
<dbReference type="Gene3D" id="1.20.120.160">
    <property type="entry name" value="HPT domain"/>
    <property type="match status" value="1"/>
</dbReference>
<dbReference type="SUPFAM" id="SSF47226">
    <property type="entry name" value="Histidine-containing phosphotransfer domain, HPT domain"/>
    <property type="match status" value="1"/>
</dbReference>
<evidence type="ECO:0000313" key="4">
    <source>
        <dbReference type="Proteomes" id="UP001634007"/>
    </source>
</evidence>
<comment type="function">
    <text evidence="2">Functions as a two-component phosphorelay mediators between cytokinin sensor histidine kinases and response regulators (B-type ARRs). Plays an important role in propagating cytokinin signal transduction.</text>
</comment>
<keyword evidence="1 2" id="KW-0902">Two-component regulatory system</keyword>
<protein>
    <recommendedName>
        <fullName evidence="2">Histidine-containing phosphotransfer protein</fullName>
    </recommendedName>
</protein>
<dbReference type="EMBL" id="JBJKBG010000007">
    <property type="protein sequence ID" value="KAL3731926.1"/>
    <property type="molecule type" value="Genomic_DNA"/>
</dbReference>
<name>A0ABD3JVI5_EUCGL</name>